<feature type="transmembrane region" description="Helical" evidence="2">
    <location>
        <begin position="68"/>
        <end position="87"/>
    </location>
</feature>
<keyword evidence="2" id="KW-1133">Transmembrane helix</keyword>
<keyword evidence="4" id="KW-1185">Reference proteome</keyword>
<sequence length="122" mass="14126">MYTYQWTSAILGLLIAGTIILLIRRDHLHTHHAGWWLFSALCIAILGIFPKLVDSIAIKLNVNYPPTLLFSVGLGLILLKMLNIDIYHSRQERQLRRTIQRIALLEDEINRLKQDQEHSTNN</sequence>
<evidence type="ECO:0000256" key="2">
    <source>
        <dbReference type="SAM" id="Phobius"/>
    </source>
</evidence>
<feature type="coiled-coil region" evidence="1">
    <location>
        <begin position="88"/>
        <end position="122"/>
    </location>
</feature>
<dbReference type="Pfam" id="PF10066">
    <property type="entry name" value="DUF2304"/>
    <property type="match status" value="1"/>
</dbReference>
<evidence type="ECO:0000256" key="1">
    <source>
        <dbReference type="SAM" id="Coils"/>
    </source>
</evidence>
<feature type="transmembrane region" description="Helical" evidence="2">
    <location>
        <begin position="6"/>
        <end position="23"/>
    </location>
</feature>
<accession>A0A1H6FAL4</accession>
<dbReference type="EMBL" id="FMSV02000491">
    <property type="protein sequence ID" value="SEH06411.1"/>
    <property type="molecule type" value="Genomic_DNA"/>
</dbReference>
<evidence type="ECO:0008006" key="5">
    <source>
        <dbReference type="Google" id="ProtNLM"/>
    </source>
</evidence>
<gene>
    <name evidence="3" type="ORF">MBHS_02273</name>
</gene>
<reference evidence="3 4" key="1">
    <citation type="submission" date="2016-10" db="EMBL/GenBank/DDBJ databases">
        <authorList>
            <person name="de Groot N.N."/>
        </authorList>
    </citation>
    <scope>NUCLEOTIDE SEQUENCE [LARGE SCALE GENOMIC DNA]</scope>
    <source>
        <strain evidence="3">MBHS1</strain>
    </source>
</reference>
<dbReference type="InterPro" id="IPR019277">
    <property type="entry name" value="DUF2304"/>
</dbReference>
<evidence type="ECO:0000313" key="3">
    <source>
        <dbReference type="EMBL" id="SEH06411.1"/>
    </source>
</evidence>
<dbReference type="AlphaFoldDB" id="A0A1H6FAL4"/>
<evidence type="ECO:0000313" key="4">
    <source>
        <dbReference type="Proteomes" id="UP000236724"/>
    </source>
</evidence>
<dbReference type="Proteomes" id="UP000236724">
    <property type="component" value="Unassembled WGS sequence"/>
</dbReference>
<feature type="transmembrane region" description="Helical" evidence="2">
    <location>
        <begin position="35"/>
        <end position="53"/>
    </location>
</feature>
<dbReference type="OrthoDB" id="8812556at2"/>
<dbReference type="RefSeq" id="WP_103920198.1">
    <property type="nucleotide sequence ID" value="NZ_FMSV02000491.1"/>
</dbReference>
<organism evidence="3 4">
    <name type="scientific">Candidatus Venteria ishoeyi</name>
    <dbReference type="NCBI Taxonomy" id="1899563"/>
    <lineage>
        <taxon>Bacteria</taxon>
        <taxon>Pseudomonadati</taxon>
        <taxon>Pseudomonadota</taxon>
        <taxon>Gammaproteobacteria</taxon>
        <taxon>Thiotrichales</taxon>
        <taxon>Thiotrichaceae</taxon>
        <taxon>Venteria</taxon>
    </lineage>
</organism>
<keyword evidence="1" id="KW-0175">Coiled coil</keyword>
<protein>
    <recommendedName>
        <fullName evidence="5">DUF2304 domain-containing protein</fullName>
    </recommendedName>
</protein>
<keyword evidence="2" id="KW-0472">Membrane</keyword>
<proteinExistence type="predicted"/>
<name>A0A1H6FAL4_9GAMM</name>
<keyword evidence="2" id="KW-0812">Transmembrane</keyword>